<accession>A6VQ55</accession>
<dbReference type="eggNOG" id="COG3017">
    <property type="taxonomic scope" value="Bacteria"/>
</dbReference>
<evidence type="ECO:0000256" key="2">
    <source>
        <dbReference type="ARBA" id="ARBA00009696"/>
    </source>
</evidence>
<evidence type="ECO:0000256" key="13">
    <source>
        <dbReference type="HAMAP-Rule" id="MF_00233"/>
    </source>
</evidence>
<dbReference type="Pfam" id="PF03550">
    <property type="entry name" value="LolB"/>
    <property type="match status" value="1"/>
</dbReference>
<comment type="subcellular location">
    <subcellularLocation>
        <location evidence="1 13">Cell outer membrane</location>
        <topology evidence="1 13">Lipid-anchor</topology>
    </subcellularLocation>
</comment>
<evidence type="ECO:0000256" key="9">
    <source>
        <dbReference type="ARBA" id="ARBA00023139"/>
    </source>
</evidence>
<evidence type="ECO:0000256" key="12">
    <source>
        <dbReference type="ARBA" id="ARBA00023288"/>
    </source>
</evidence>
<keyword evidence="5 13" id="KW-0813">Transport</keyword>
<evidence type="ECO:0000256" key="7">
    <source>
        <dbReference type="ARBA" id="ARBA00022927"/>
    </source>
</evidence>
<dbReference type="EMBL" id="CP000746">
    <property type="protein sequence ID" value="ABR75102.1"/>
    <property type="molecule type" value="Genomic_DNA"/>
</dbReference>
<evidence type="ECO:0000256" key="3">
    <source>
        <dbReference type="ARBA" id="ARBA00011245"/>
    </source>
</evidence>
<dbReference type="NCBIfam" id="TIGR00548">
    <property type="entry name" value="lolB"/>
    <property type="match status" value="1"/>
</dbReference>
<evidence type="ECO:0000256" key="11">
    <source>
        <dbReference type="ARBA" id="ARBA00023237"/>
    </source>
</evidence>
<evidence type="ECO:0000256" key="4">
    <source>
        <dbReference type="ARBA" id="ARBA00016202"/>
    </source>
</evidence>
<evidence type="ECO:0000256" key="5">
    <source>
        <dbReference type="ARBA" id="ARBA00022448"/>
    </source>
</evidence>
<evidence type="ECO:0000256" key="1">
    <source>
        <dbReference type="ARBA" id="ARBA00004459"/>
    </source>
</evidence>
<sequence length="221" mass="25439">MGRSPQNTGHIMRLKSLFVVLVSAFIFTGCSSLDISEHRPTDIKTISKTDRSWQQHLSLLKQIKAYSAQGQIGYISSQERFSSRFEWQYQNPQNYTLKLYSTISTTSLEMQRHPSGMTISDNKGNQRSEADAKMLIREIVGMEVPLERLATWLKGQPDEHADYQVGENHYLAGFSYPIDGVVWTADYLVYHQDRTPALPRDILLKNNNQTLKIRVENWMLP</sequence>
<dbReference type="Proteomes" id="UP000001114">
    <property type="component" value="Chromosome"/>
</dbReference>
<keyword evidence="7 13" id="KW-0653">Protein transport</keyword>
<name>A6VQ55_ACTSZ</name>
<organism evidence="14 15">
    <name type="scientific">Actinobacillus succinogenes (strain ATCC 55618 / DSM 22257 / CCUG 43843 / 130Z)</name>
    <dbReference type="NCBI Taxonomy" id="339671"/>
    <lineage>
        <taxon>Bacteria</taxon>
        <taxon>Pseudomonadati</taxon>
        <taxon>Pseudomonadota</taxon>
        <taxon>Gammaproteobacteria</taxon>
        <taxon>Pasteurellales</taxon>
        <taxon>Pasteurellaceae</taxon>
        <taxon>Actinobacillus</taxon>
    </lineage>
</organism>
<comment type="subunit">
    <text evidence="3 13">Monomer.</text>
</comment>
<evidence type="ECO:0000256" key="10">
    <source>
        <dbReference type="ARBA" id="ARBA00023186"/>
    </source>
</evidence>
<evidence type="ECO:0000256" key="6">
    <source>
        <dbReference type="ARBA" id="ARBA00022729"/>
    </source>
</evidence>
<dbReference type="GO" id="GO:0044874">
    <property type="term" value="P:lipoprotein localization to outer membrane"/>
    <property type="evidence" value="ECO:0007669"/>
    <property type="project" value="UniProtKB-UniRule"/>
</dbReference>
<evidence type="ECO:0000256" key="8">
    <source>
        <dbReference type="ARBA" id="ARBA00023136"/>
    </source>
</evidence>
<comment type="function">
    <text evidence="13">Plays a critical role in the incorporation of lipoproteins in the outer membrane after they are released by the LolA protein.</text>
</comment>
<comment type="similarity">
    <text evidence="2 13">Belongs to the LolB family.</text>
</comment>
<dbReference type="InterPro" id="IPR029046">
    <property type="entry name" value="LolA/LolB/LppX"/>
</dbReference>
<keyword evidence="6 13" id="KW-0732">Signal</keyword>
<dbReference type="PROSITE" id="PS51257">
    <property type="entry name" value="PROKAR_LIPOPROTEIN"/>
    <property type="match status" value="1"/>
</dbReference>
<protein>
    <recommendedName>
        <fullName evidence="4 13">Outer-membrane lipoprotein LolB</fullName>
    </recommendedName>
</protein>
<evidence type="ECO:0000313" key="14">
    <source>
        <dbReference type="EMBL" id="ABR75102.1"/>
    </source>
</evidence>
<gene>
    <name evidence="13" type="primary">lolB</name>
    <name evidence="14" type="ordered locus">Asuc_1750</name>
</gene>
<dbReference type="GO" id="GO:0015031">
    <property type="term" value="P:protein transport"/>
    <property type="evidence" value="ECO:0007669"/>
    <property type="project" value="UniProtKB-KW"/>
</dbReference>
<keyword evidence="11 13" id="KW-0998">Cell outer membrane</keyword>
<dbReference type="InterPro" id="IPR004565">
    <property type="entry name" value="OM_lipoprot_LolB"/>
</dbReference>
<keyword evidence="10 13" id="KW-0143">Chaperone</keyword>
<keyword evidence="15" id="KW-1185">Reference proteome</keyword>
<evidence type="ECO:0000313" key="15">
    <source>
        <dbReference type="Proteomes" id="UP000001114"/>
    </source>
</evidence>
<proteinExistence type="inferred from homology"/>
<keyword evidence="12 13" id="KW-0449">Lipoprotein</keyword>
<dbReference type="HAMAP" id="MF_00233">
    <property type="entry name" value="LolB"/>
    <property type="match status" value="1"/>
</dbReference>
<reference evidence="15" key="1">
    <citation type="journal article" date="2010" name="BMC Genomics">
        <title>A genomic perspective on the potential of Actinobacillus succinogenes for industrial succinate production.</title>
        <authorList>
            <person name="McKinlay J.B."/>
            <person name="Laivenieks M."/>
            <person name="Schindler B.D."/>
            <person name="McKinlay A.A."/>
            <person name="Siddaramappa S."/>
            <person name="Challacombe J.F."/>
            <person name="Lowry S.R."/>
            <person name="Clum A."/>
            <person name="Lapidus A.L."/>
            <person name="Burkhart K.B."/>
            <person name="Harkins V."/>
            <person name="Vieille C."/>
        </authorList>
    </citation>
    <scope>NUCLEOTIDE SEQUENCE [LARGE SCALE GENOMIC DNA]</scope>
    <source>
        <strain evidence="15">ATCC 55618 / DSM 22257 / CCUG 43843 / 130Z</strain>
    </source>
</reference>
<keyword evidence="8 13" id="KW-0472">Membrane</keyword>
<dbReference type="GO" id="GO:0009279">
    <property type="term" value="C:cell outer membrane"/>
    <property type="evidence" value="ECO:0007669"/>
    <property type="project" value="UniProtKB-SubCell"/>
</dbReference>
<dbReference type="Gene3D" id="2.50.20.10">
    <property type="entry name" value="Lipoprotein localisation LolA/LolB/LppX"/>
    <property type="match status" value="1"/>
</dbReference>
<dbReference type="CDD" id="cd16326">
    <property type="entry name" value="LolB"/>
    <property type="match status" value="1"/>
</dbReference>
<keyword evidence="9 13" id="KW-0564">Palmitate</keyword>
<dbReference type="KEGG" id="asu:Asuc_1750"/>
<dbReference type="STRING" id="339671.Asuc_1750"/>
<dbReference type="HOGENOM" id="CLU_092816_1_1_6"/>
<dbReference type="AlphaFoldDB" id="A6VQ55"/>
<dbReference type="SUPFAM" id="SSF89392">
    <property type="entry name" value="Prokaryotic lipoproteins and lipoprotein localization factors"/>
    <property type="match status" value="1"/>
</dbReference>